<feature type="region of interest" description="Disordered" evidence="1">
    <location>
        <begin position="42"/>
        <end position="75"/>
    </location>
</feature>
<evidence type="ECO:0000256" key="1">
    <source>
        <dbReference type="SAM" id="MobiDB-lite"/>
    </source>
</evidence>
<feature type="non-terminal residue" evidence="2">
    <location>
        <position position="1"/>
    </location>
</feature>
<accession>A0A8T0IJN8</accession>
<evidence type="ECO:0000313" key="3">
    <source>
        <dbReference type="Proteomes" id="UP000822688"/>
    </source>
</evidence>
<dbReference type="Proteomes" id="UP000822688">
    <property type="component" value="Chromosome 3"/>
</dbReference>
<name>A0A8T0IJN8_CERPU</name>
<sequence>AGREGGREGGPWLRLRCALDGHGAQLSGNRESQGKACVGTVARRPHRPDNHHHTKGSTSSQEARFGPTPPDKRGSARLVRGMVQHQLSMWPSDVSELSALWAGVCDSALPLWCRSGALVMGGWRSSV</sequence>
<keyword evidence="3" id="KW-1185">Reference proteome</keyword>
<protein>
    <submittedName>
        <fullName evidence="2">Uncharacterized protein</fullName>
    </submittedName>
</protein>
<organism evidence="2 3">
    <name type="scientific">Ceratodon purpureus</name>
    <name type="common">Fire moss</name>
    <name type="synonym">Dicranum purpureum</name>
    <dbReference type="NCBI Taxonomy" id="3225"/>
    <lineage>
        <taxon>Eukaryota</taxon>
        <taxon>Viridiplantae</taxon>
        <taxon>Streptophyta</taxon>
        <taxon>Embryophyta</taxon>
        <taxon>Bryophyta</taxon>
        <taxon>Bryophytina</taxon>
        <taxon>Bryopsida</taxon>
        <taxon>Dicranidae</taxon>
        <taxon>Pseudoditrichales</taxon>
        <taxon>Ditrichaceae</taxon>
        <taxon>Ceratodon</taxon>
    </lineage>
</organism>
<reference evidence="2" key="1">
    <citation type="submission" date="2020-06" db="EMBL/GenBank/DDBJ databases">
        <title>WGS assembly of Ceratodon purpureus strain R40.</title>
        <authorList>
            <person name="Carey S.B."/>
            <person name="Jenkins J."/>
            <person name="Shu S."/>
            <person name="Lovell J.T."/>
            <person name="Sreedasyam A."/>
            <person name="Maumus F."/>
            <person name="Tiley G.P."/>
            <person name="Fernandez-Pozo N."/>
            <person name="Barry K."/>
            <person name="Chen C."/>
            <person name="Wang M."/>
            <person name="Lipzen A."/>
            <person name="Daum C."/>
            <person name="Saski C.A."/>
            <person name="Payton A.C."/>
            <person name="Mcbreen J.C."/>
            <person name="Conrad R.E."/>
            <person name="Kollar L.M."/>
            <person name="Olsson S."/>
            <person name="Huttunen S."/>
            <person name="Landis J.B."/>
            <person name="Wickett N.J."/>
            <person name="Johnson M.G."/>
            <person name="Rensing S.A."/>
            <person name="Grimwood J."/>
            <person name="Schmutz J."/>
            <person name="Mcdaniel S.F."/>
        </authorList>
    </citation>
    <scope>NUCLEOTIDE SEQUENCE</scope>
    <source>
        <strain evidence="2">R40</strain>
    </source>
</reference>
<dbReference type="AlphaFoldDB" id="A0A8T0IJN8"/>
<gene>
    <name evidence="2" type="ORF">KC19_3G114000</name>
</gene>
<evidence type="ECO:0000313" key="2">
    <source>
        <dbReference type="EMBL" id="KAG0583159.1"/>
    </source>
</evidence>
<comment type="caution">
    <text evidence="2">The sequence shown here is derived from an EMBL/GenBank/DDBJ whole genome shotgun (WGS) entry which is preliminary data.</text>
</comment>
<dbReference type="EMBL" id="CM026423">
    <property type="protein sequence ID" value="KAG0583159.1"/>
    <property type="molecule type" value="Genomic_DNA"/>
</dbReference>
<feature type="compositionally biased region" description="Basic residues" evidence="1">
    <location>
        <begin position="43"/>
        <end position="55"/>
    </location>
</feature>
<proteinExistence type="predicted"/>